<reference evidence="7 8" key="1">
    <citation type="journal article" date="2020" name="Nat. Food">
        <title>A phased Vanilla planifolia genome enables genetic improvement of flavour and production.</title>
        <authorList>
            <person name="Hasing T."/>
            <person name="Tang H."/>
            <person name="Brym M."/>
            <person name="Khazi F."/>
            <person name="Huang T."/>
            <person name="Chambers A.H."/>
        </authorList>
    </citation>
    <scope>NUCLEOTIDE SEQUENCE [LARGE SCALE GENOMIC DNA]</scope>
    <source>
        <tissue evidence="7">Leaf</tissue>
    </source>
</reference>
<organism evidence="7 8">
    <name type="scientific">Vanilla planifolia</name>
    <name type="common">Vanilla</name>
    <dbReference type="NCBI Taxonomy" id="51239"/>
    <lineage>
        <taxon>Eukaryota</taxon>
        <taxon>Viridiplantae</taxon>
        <taxon>Streptophyta</taxon>
        <taxon>Embryophyta</taxon>
        <taxon>Tracheophyta</taxon>
        <taxon>Spermatophyta</taxon>
        <taxon>Magnoliopsida</taxon>
        <taxon>Liliopsida</taxon>
        <taxon>Asparagales</taxon>
        <taxon>Orchidaceae</taxon>
        <taxon>Vanilloideae</taxon>
        <taxon>Vanilleae</taxon>
        <taxon>Vanilla</taxon>
    </lineage>
</organism>
<feature type="domain" description="HTH myb-type" evidence="6">
    <location>
        <begin position="227"/>
        <end position="287"/>
    </location>
</feature>
<dbReference type="FunFam" id="1.10.10.60:FF:000002">
    <property type="entry name" value="Myb family transcription factor"/>
    <property type="match status" value="1"/>
</dbReference>
<evidence type="ECO:0000259" key="6">
    <source>
        <dbReference type="PROSITE" id="PS51294"/>
    </source>
</evidence>
<proteinExistence type="predicted"/>
<gene>
    <name evidence="7" type="ORF">HPP92_008337</name>
</gene>
<feature type="compositionally biased region" description="Basic and acidic residues" evidence="5">
    <location>
        <begin position="391"/>
        <end position="402"/>
    </location>
</feature>
<name>A0A835RHI0_VANPL</name>
<dbReference type="Gene3D" id="1.10.10.60">
    <property type="entry name" value="Homeodomain-like"/>
    <property type="match status" value="1"/>
</dbReference>
<dbReference type="Pfam" id="PF14379">
    <property type="entry name" value="Myb_CC_LHEQLE"/>
    <property type="match status" value="1"/>
</dbReference>
<dbReference type="NCBIfam" id="TIGR01557">
    <property type="entry name" value="myb_SHAQKYF"/>
    <property type="match status" value="1"/>
</dbReference>
<evidence type="ECO:0000256" key="4">
    <source>
        <dbReference type="ARBA" id="ARBA00023242"/>
    </source>
</evidence>
<dbReference type="InterPro" id="IPR025756">
    <property type="entry name" value="Myb_CC_LHEQLE"/>
</dbReference>
<evidence type="ECO:0000256" key="2">
    <source>
        <dbReference type="ARBA" id="ARBA00023125"/>
    </source>
</evidence>
<sequence>MQHGMEELSALSMSDTDMKHTLSSGVSGVVSSALPVLSITADDKLSKLRESQQGSIVRELGSTYVSHHPAHFIPNSGAIEPLYSDLHYSSTMSQERFANGSLHIPQSPSYELSLPFAQLPYRGAFQESTSNFPALSWVPESVQDILNYPDNNVDNNKIQDIILNNQIHPNPIGASDNIIKPNDWWDWSNDDWKDLLDDPGVETQQKQVSKNSVELCIVSNPSSSTNNQAKPRMRWTPELHERFVDAVNQLGGSEKATPKGVLKLMNVESLTIFHVKSHLQKYRTARYCPESSEGSSAKRVSSSEEVALLDLKCGMNLNEALRLQMEVQKRLHEQLEIQRNLQLRIEEQGRHLQKMFEQQRQVGMDKLKLPLDSEEQPAQSSCGTTDPLDTNEAKENDQDEKSNGPVIPKTIELNPILVGNKLQMPRLSNSIANTNVTGCEAARHKRTRHDDEEMESDQLDGTIIVD</sequence>
<dbReference type="OrthoDB" id="551907at2759"/>
<protein>
    <recommendedName>
        <fullName evidence="6">HTH myb-type domain-containing protein</fullName>
    </recommendedName>
</protein>
<keyword evidence="4" id="KW-0539">Nucleus</keyword>
<dbReference type="InterPro" id="IPR046955">
    <property type="entry name" value="PHR1-like"/>
</dbReference>
<dbReference type="PROSITE" id="PS51294">
    <property type="entry name" value="HTH_MYB"/>
    <property type="match status" value="1"/>
</dbReference>
<evidence type="ECO:0000256" key="3">
    <source>
        <dbReference type="ARBA" id="ARBA00023163"/>
    </source>
</evidence>
<accession>A0A835RHI0</accession>
<evidence type="ECO:0000256" key="1">
    <source>
        <dbReference type="ARBA" id="ARBA00023015"/>
    </source>
</evidence>
<feature type="region of interest" description="Disordered" evidence="5">
    <location>
        <begin position="372"/>
        <end position="408"/>
    </location>
</feature>
<keyword evidence="2" id="KW-0238">DNA-binding</keyword>
<dbReference type="AlphaFoldDB" id="A0A835RHI0"/>
<dbReference type="InterPro" id="IPR006447">
    <property type="entry name" value="Myb_dom_plants"/>
</dbReference>
<feature type="region of interest" description="Disordered" evidence="5">
    <location>
        <begin position="441"/>
        <end position="466"/>
    </location>
</feature>
<feature type="compositionally biased region" description="Polar residues" evidence="5">
    <location>
        <begin position="376"/>
        <end position="388"/>
    </location>
</feature>
<evidence type="ECO:0000313" key="8">
    <source>
        <dbReference type="Proteomes" id="UP000639772"/>
    </source>
</evidence>
<dbReference type="SUPFAM" id="SSF46689">
    <property type="entry name" value="Homeodomain-like"/>
    <property type="match status" value="1"/>
</dbReference>
<dbReference type="InterPro" id="IPR017930">
    <property type="entry name" value="Myb_dom"/>
</dbReference>
<keyword evidence="3" id="KW-0804">Transcription</keyword>
<dbReference type="PANTHER" id="PTHR31499">
    <property type="entry name" value="MYB FAMILY TRANSCRIPTION FACTOR PHL11"/>
    <property type="match status" value="1"/>
</dbReference>
<dbReference type="GO" id="GO:0003677">
    <property type="term" value="F:DNA binding"/>
    <property type="evidence" value="ECO:0007669"/>
    <property type="project" value="UniProtKB-KW"/>
</dbReference>
<dbReference type="InterPro" id="IPR009057">
    <property type="entry name" value="Homeodomain-like_sf"/>
</dbReference>
<dbReference type="Proteomes" id="UP000639772">
    <property type="component" value="Unassembled WGS sequence"/>
</dbReference>
<keyword evidence="1" id="KW-0805">Transcription regulation</keyword>
<evidence type="ECO:0000256" key="5">
    <source>
        <dbReference type="SAM" id="MobiDB-lite"/>
    </source>
</evidence>
<comment type="caution">
    <text evidence="7">The sequence shown here is derived from an EMBL/GenBank/DDBJ whole genome shotgun (WGS) entry which is preliminary data.</text>
</comment>
<dbReference type="EMBL" id="JADCNM010000004">
    <property type="protein sequence ID" value="KAG0486242.1"/>
    <property type="molecule type" value="Genomic_DNA"/>
</dbReference>
<dbReference type="Pfam" id="PF00249">
    <property type="entry name" value="Myb_DNA-binding"/>
    <property type="match status" value="1"/>
</dbReference>
<evidence type="ECO:0000313" key="7">
    <source>
        <dbReference type="EMBL" id="KAG0486242.1"/>
    </source>
</evidence>
<dbReference type="GO" id="GO:0003700">
    <property type="term" value="F:DNA-binding transcription factor activity"/>
    <property type="evidence" value="ECO:0007669"/>
    <property type="project" value="InterPro"/>
</dbReference>
<dbReference type="PANTHER" id="PTHR31499:SF80">
    <property type="entry name" value="HTH MYB-TYPE DOMAIN-CONTAINING PROTEIN"/>
    <property type="match status" value="1"/>
</dbReference>
<dbReference type="InterPro" id="IPR001005">
    <property type="entry name" value="SANT/Myb"/>
</dbReference>